<evidence type="ECO:0000313" key="13">
    <source>
        <dbReference type="Proteomes" id="UP000299011"/>
    </source>
</evidence>
<dbReference type="Pfam" id="PF01435">
    <property type="entry name" value="Peptidase_M48"/>
    <property type="match status" value="1"/>
</dbReference>
<reference evidence="8 12" key="2">
    <citation type="submission" date="2014-04" db="EMBL/GenBank/DDBJ databases">
        <title>Transcriptional profiles of Haloferax mediterranei on the basis of nitrogen availability.</title>
        <authorList>
            <person name="Bautista V."/>
        </authorList>
    </citation>
    <scope>NUCLEOTIDE SEQUENCE [LARGE SCALE GENOMIC DNA]</scope>
    <source>
        <strain evidence="8">ATCC 33500</strain>
        <strain evidence="12">ATCC 33500 / DSM 1411 / JCM 8866 / NBRC 14739 / NCIMB 2177 / R-4</strain>
    </source>
</reference>
<dbReference type="Proteomes" id="UP000027075">
    <property type="component" value="Chromosome"/>
</dbReference>
<proteinExistence type="inferred from homology"/>
<evidence type="ECO:0000313" key="10">
    <source>
        <dbReference type="EMBL" id="QCQ73978.1"/>
    </source>
</evidence>
<evidence type="ECO:0000256" key="2">
    <source>
        <dbReference type="ARBA" id="ARBA00022723"/>
    </source>
</evidence>
<gene>
    <name evidence="8" type="ORF">BM92_11175</name>
    <name evidence="9" type="ORF">C439_12203</name>
    <name evidence="10" type="ORF">E6P09_01270</name>
</gene>
<evidence type="ECO:0000256" key="1">
    <source>
        <dbReference type="ARBA" id="ARBA00022670"/>
    </source>
</evidence>
<dbReference type="GeneID" id="40155005"/>
<dbReference type="OrthoDB" id="312460at2157"/>
<evidence type="ECO:0000313" key="12">
    <source>
        <dbReference type="Proteomes" id="UP000027075"/>
    </source>
</evidence>
<organism evidence="9 11">
    <name type="scientific">Haloferax mediterranei (strain ATCC 33500 / DSM 1411 / JCM 8866 / NBRC 14739 / NCIMB 2177 / R-4)</name>
    <name type="common">Halobacterium mediterranei</name>
    <dbReference type="NCBI Taxonomy" id="523841"/>
    <lineage>
        <taxon>Archaea</taxon>
        <taxon>Methanobacteriati</taxon>
        <taxon>Methanobacteriota</taxon>
        <taxon>Stenosarchaea group</taxon>
        <taxon>Halobacteria</taxon>
        <taxon>Halobacteriales</taxon>
        <taxon>Haloferacaceae</taxon>
        <taxon>Haloferax</taxon>
    </lineage>
</organism>
<dbReference type="RefSeq" id="WP_004059478.1">
    <property type="nucleotide sequence ID" value="NZ_AOLO01000009.1"/>
</dbReference>
<evidence type="ECO:0000313" key="11">
    <source>
        <dbReference type="Proteomes" id="UP000011603"/>
    </source>
</evidence>
<dbReference type="Proteomes" id="UP000011603">
    <property type="component" value="Unassembled WGS sequence"/>
</dbReference>
<evidence type="ECO:0000313" key="8">
    <source>
        <dbReference type="EMBL" id="AHZ23162.1"/>
    </source>
</evidence>
<keyword evidence="4 6" id="KW-0862">Zinc</keyword>
<dbReference type="PaxDb" id="523841-HFX_2085"/>
<protein>
    <recommendedName>
        <fullName evidence="7">Peptidase M48 domain-containing protein</fullName>
    </recommendedName>
</protein>
<dbReference type="AlphaFoldDB" id="M0IWD1"/>
<dbReference type="EMBL" id="CP039139">
    <property type="protein sequence ID" value="QCQ73978.1"/>
    <property type="molecule type" value="Genomic_DNA"/>
</dbReference>
<reference evidence="9 11" key="1">
    <citation type="journal article" date="2014" name="PLoS Genet.">
        <title>Phylogenetically driven sequencing of extremely halophilic archaea reveals strategies for static and dynamic osmo-response.</title>
        <authorList>
            <person name="Becker E.A."/>
            <person name="Seitzer P.M."/>
            <person name="Tritt A."/>
            <person name="Larsen D."/>
            <person name="Krusor M."/>
            <person name="Yao A.I."/>
            <person name="Wu D."/>
            <person name="Madern D."/>
            <person name="Eisen J.A."/>
            <person name="Darling A.E."/>
            <person name="Facciotti M.T."/>
        </authorList>
    </citation>
    <scope>NUCLEOTIDE SEQUENCE [LARGE SCALE GENOMIC DNA]</scope>
    <source>
        <strain evidence="9">ATCC 33500</strain>
        <strain evidence="11">ATCC 33500 / DSM 1411 / JCM 8866 / NBRC 14739 / NCIMB 2177 / R-4</strain>
    </source>
</reference>
<sequence length="325" mass="36921">MVGTQIQQRPSIKVIEVESTGYFGLPRYLRVFTNVSKERQSGIGGAYLPLNDTVVIYQRTVNQSTPDELEAILVHEYGHAIQSRDQRFRRNGSGPSSKDWMVATTLREGMAEYVQKAYERRYLDLPSDRRQTRYDTSSTAERYTFAPYFYGMQYYDRRVDSPSELPAVVRTPRATSEQVLHANGSGTAPLSVVASVNKSVTRTQTWGELATRIMLRDSLREERATRATAGWSNDTYYQFGPEGAETVGVVWAHRWDSPTEADQFEDAAKRHLDRQRANTDAYRYRFKRVAPETTVLLAGNETFLDSVAVTASSNESVTVTERHSR</sequence>
<dbReference type="GO" id="GO:0046872">
    <property type="term" value="F:metal ion binding"/>
    <property type="evidence" value="ECO:0007669"/>
    <property type="project" value="UniProtKB-KW"/>
</dbReference>
<keyword evidence="2" id="KW-0479">Metal-binding</keyword>
<comment type="cofactor">
    <cofactor evidence="6">
        <name>Zn(2+)</name>
        <dbReference type="ChEBI" id="CHEBI:29105"/>
    </cofactor>
    <text evidence="6">Binds 1 zinc ion per subunit.</text>
</comment>
<dbReference type="EMBL" id="CP007551">
    <property type="protein sequence ID" value="AHZ23162.1"/>
    <property type="molecule type" value="Genomic_DNA"/>
</dbReference>
<keyword evidence="1 6" id="KW-0645">Protease</keyword>
<feature type="domain" description="Peptidase M48" evidence="7">
    <location>
        <begin position="46"/>
        <end position="82"/>
    </location>
</feature>
<dbReference type="InterPro" id="IPR001915">
    <property type="entry name" value="Peptidase_M48"/>
</dbReference>
<keyword evidence="11" id="KW-1185">Reference proteome</keyword>
<reference evidence="10 13" key="3">
    <citation type="submission" date="2019-04" db="EMBL/GenBank/DDBJ databases">
        <title>Methylomes of two halophilic Archaea, Haloarcula marismortui and Haloferax mediterranei.</title>
        <authorList>
            <person name="DasSarma S."/>
            <person name="DasSarma P."/>
            <person name="DasSarma S."/>
            <person name="Fomenkov A."/>
            <person name="Vincze T."/>
            <person name="Anton B.P."/>
            <person name="Roberts R.J."/>
        </authorList>
    </citation>
    <scope>NUCLEOTIDE SEQUENCE [LARGE SCALE GENOMIC DNA]</scope>
    <source>
        <strain evidence="10">ATCC 33500</strain>
        <strain evidence="13">ATCC 33500 / DSM 1411 / JCM 8866 / NBRC 14739 / NCIMB 2177 / R-4</strain>
    </source>
</reference>
<evidence type="ECO:0000256" key="3">
    <source>
        <dbReference type="ARBA" id="ARBA00022801"/>
    </source>
</evidence>
<evidence type="ECO:0000256" key="5">
    <source>
        <dbReference type="ARBA" id="ARBA00023049"/>
    </source>
</evidence>
<name>M0IWD1_HALMT</name>
<dbReference type="GO" id="GO:0006508">
    <property type="term" value="P:proteolysis"/>
    <property type="evidence" value="ECO:0007669"/>
    <property type="project" value="UniProtKB-KW"/>
</dbReference>
<keyword evidence="3 6" id="KW-0378">Hydrolase</keyword>
<evidence type="ECO:0000313" key="9">
    <source>
        <dbReference type="EMBL" id="EMA00099.1"/>
    </source>
</evidence>
<evidence type="ECO:0000259" key="7">
    <source>
        <dbReference type="Pfam" id="PF01435"/>
    </source>
</evidence>
<dbReference type="GO" id="GO:0004222">
    <property type="term" value="F:metalloendopeptidase activity"/>
    <property type="evidence" value="ECO:0007669"/>
    <property type="project" value="InterPro"/>
</dbReference>
<accession>M0IWD1</accession>
<evidence type="ECO:0000256" key="6">
    <source>
        <dbReference type="RuleBase" id="RU003983"/>
    </source>
</evidence>
<dbReference type="PATRIC" id="fig|523841.21.peg.2469"/>
<comment type="similarity">
    <text evidence="6">Belongs to the peptidase M48 family.</text>
</comment>
<evidence type="ECO:0000256" key="4">
    <source>
        <dbReference type="ARBA" id="ARBA00022833"/>
    </source>
</evidence>
<keyword evidence="5 6" id="KW-0482">Metalloprotease</keyword>
<dbReference type="Proteomes" id="UP000299011">
    <property type="component" value="Chromosome"/>
</dbReference>
<dbReference type="EMBL" id="AOLO01000009">
    <property type="protein sequence ID" value="EMA00099.1"/>
    <property type="molecule type" value="Genomic_DNA"/>
</dbReference>